<evidence type="ECO:0000313" key="2">
    <source>
        <dbReference type="EMBL" id="KAJ7702545.1"/>
    </source>
</evidence>
<accession>A0AAD7DY97</accession>
<protein>
    <submittedName>
        <fullName evidence="2">Uncharacterized protein</fullName>
    </submittedName>
</protein>
<dbReference type="Proteomes" id="UP001215598">
    <property type="component" value="Unassembled WGS sequence"/>
</dbReference>
<dbReference type="AlphaFoldDB" id="A0AAD7DY97"/>
<name>A0AAD7DY97_9AGAR</name>
<organism evidence="2 3">
    <name type="scientific">Mycena metata</name>
    <dbReference type="NCBI Taxonomy" id="1033252"/>
    <lineage>
        <taxon>Eukaryota</taxon>
        <taxon>Fungi</taxon>
        <taxon>Dikarya</taxon>
        <taxon>Basidiomycota</taxon>
        <taxon>Agaricomycotina</taxon>
        <taxon>Agaricomycetes</taxon>
        <taxon>Agaricomycetidae</taxon>
        <taxon>Agaricales</taxon>
        <taxon>Marasmiineae</taxon>
        <taxon>Mycenaceae</taxon>
        <taxon>Mycena</taxon>
    </lineage>
</organism>
<comment type="caution">
    <text evidence="2">The sequence shown here is derived from an EMBL/GenBank/DDBJ whole genome shotgun (WGS) entry which is preliminary data.</text>
</comment>
<gene>
    <name evidence="2" type="ORF">B0H16DRAFT_1483185</name>
</gene>
<dbReference type="EMBL" id="JARKIB010000515">
    <property type="protein sequence ID" value="KAJ7702545.1"/>
    <property type="molecule type" value="Genomic_DNA"/>
</dbReference>
<reference evidence="2" key="1">
    <citation type="submission" date="2023-03" db="EMBL/GenBank/DDBJ databases">
        <title>Massive genome expansion in bonnet fungi (Mycena s.s.) driven by repeated elements and novel gene families across ecological guilds.</title>
        <authorList>
            <consortium name="Lawrence Berkeley National Laboratory"/>
            <person name="Harder C.B."/>
            <person name="Miyauchi S."/>
            <person name="Viragh M."/>
            <person name="Kuo A."/>
            <person name="Thoen E."/>
            <person name="Andreopoulos B."/>
            <person name="Lu D."/>
            <person name="Skrede I."/>
            <person name="Drula E."/>
            <person name="Henrissat B."/>
            <person name="Morin E."/>
            <person name="Kohler A."/>
            <person name="Barry K."/>
            <person name="LaButti K."/>
            <person name="Morin E."/>
            <person name="Salamov A."/>
            <person name="Lipzen A."/>
            <person name="Mereny Z."/>
            <person name="Hegedus B."/>
            <person name="Baldrian P."/>
            <person name="Stursova M."/>
            <person name="Weitz H."/>
            <person name="Taylor A."/>
            <person name="Grigoriev I.V."/>
            <person name="Nagy L.G."/>
            <person name="Martin F."/>
            <person name="Kauserud H."/>
        </authorList>
    </citation>
    <scope>NUCLEOTIDE SEQUENCE</scope>
    <source>
        <strain evidence="2">CBHHK182m</strain>
    </source>
</reference>
<sequence>MECILFLPDSSRQVEEYKSSCGDKIVNVQRDPGYLKSSFESGGFKAGYNWVLGKCFFGPVGVSRTSRSTGNATIYMQVTYRISALGHNVEIIEKRGPEVFRNRTFSCGTRELQRDDESCSLAELAGHQTQEGTQGSFRGSFKALEPKVEKPSIDLHVNLGQKQERSTKKMGGSGQASAMPGPTRIHPAHPPDPLDALLKRQTRPWLRREAGNGKLNKAV</sequence>
<evidence type="ECO:0000313" key="3">
    <source>
        <dbReference type="Proteomes" id="UP001215598"/>
    </source>
</evidence>
<proteinExistence type="predicted"/>
<feature type="region of interest" description="Disordered" evidence="1">
    <location>
        <begin position="161"/>
        <end position="196"/>
    </location>
</feature>
<evidence type="ECO:0000256" key="1">
    <source>
        <dbReference type="SAM" id="MobiDB-lite"/>
    </source>
</evidence>
<keyword evidence="3" id="KW-1185">Reference proteome</keyword>